<proteinExistence type="predicted"/>
<gene>
    <name evidence="1" type="ORF">SAMEA3752557_05238</name>
</gene>
<reference evidence="1 2" key="1">
    <citation type="submission" date="2018-06" db="EMBL/GenBank/DDBJ databases">
        <authorList>
            <consortium name="Pathogen Informatics"/>
            <person name="Doyle S."/>
        </authorList>
    </citation>
    <scope>NUCLEOTIDE SEQUENCE [LARGE SCALE GENOMIC DNA]</scope>
    <source>
        <strain evidence="1 2">VREC0535</strain>
    </source>
</reference>
<dbReference type="AlphaFoldDB" id="A0A2Y0JXG3"/>
<sequence>MNTGDNSIDDMASALKTMRKYGEQLITISQEISEATTVKTAHRMPGKRLRRYLGQSGLRGEALRAEVRHTAAGPQGKDYVVKEGVYYSWPYGWEPEDFTPMMRRIFKGKSPHHIMICDELSLLFK</sequence>
<dbReference type="EMBL" id="UCZA01000051">
    <property type="protein sequence ID" value="SQP89448.1"/>
    <property type="molecule type" value="Genomic_DNA"/>
</dbReference>
<name>A0A2Y0JXG3_ECOLX</name>
<evidence type="ECO:0000313" key="1">
    <source>
        <dbReference type="EMBL" id="SQP89448.1"/>
    </source>
</evidence>
<organism evidence="1 2">
    <name type="scientific">Escherichia coli</name>
    <dbReference type="NCBI Taxonomy" id="562"/>
    <lineage>
        <taxon>Bacteria</taxon>
        <taxon>Pseudomonadati</taxon>
        <taxon>Pseudomonadota</taxon>
        <taxon>Gammaproteobacteria</taxon>
        <taxon>Enterobacterales</taxon>
        <taxon>Enterobacteriaceae</taxon>
        <taxon>Escherichia</taxon>
    </lineage>
</organism>
<accession>A0A2Y0JXG3</accession>
<protein>
    <submittedName>
        <fullName evidence="1">Uncharacterized protein</fullName>
    </submittedName>
</protein>
<evidence type="ECO:0000313" key="2">
    <source>
        <dbReference type="Proteomes" id="UP000250671"/>
    </source>
</evidence>
<dbReference type="Proteomes" id="UP000250671">
    <property type="component" value="Unassembled WGS sequence"/>
</dbReference>